<evidence type="ECO:0000313" key="2">
    <source>
        <dbReference type="Proteomes" id="UP000005239"/>
    </source>
</evidence>
<organism evidence="1 2">
    <name type="scientific">Pristionchus pacificus</name>
    <name type="common">Parasitic nematode worm</name>
    <dbReference type="NCBI Taxonomy" id="54126"/>
    <lineage>
        <taxon>Eukaryota</taxon>
        <taxon>Metazoa</taxon>
        <taxon>Ecdysozoa</taxon>
        <taxon>Nematoda</taxon>
        <taxon>Chromadorea</taxon>
        <taxon>Rhabditida</taxon>
        <taxon>Rhabditina</taxon>
        <taxon>Diplogasteromorpha</taxon>
        <taxon>Diplogasteroidea</taxon>
        <taxon>Neodiplogasteridae</taxon>
        <taxon>Pristionchus</taxon>
    </lineage>
</organism>
<dbReference type="EnsemblMetazoa" id="PPA42535.1">
    <property type="protein sequence ID" value="PPA42535.1"/>
    <property type="gene ID" value="WBGene00280904"/>
</dbReference>
<dbReference type="AlphaFoldDB" id="A0A2A6BX02"/>
<reference evidence="1" key="2">
    <citation type="submission" date="2022-06" db="UniProtKB">
        <authorList>
            <consortium name="EnsemblMetazoa"/>
        </authorList>
    </citation>
    <scope>IDENTIFICATION</scope>
    <source>
        <strain evidence="1">PS312</strain>
    </source>
</reference>
<evidence type="ECO:0000313" key="1">
    <source>
        <dbReference type="EnsemblMetazoa" id="PPA42535.1"/>
    </source>
</evidence>
<dbReference type="Proteomes" id="UP000005239">
    <property type="component" value="Unassembled WGS sequence"/>
</dbReference>
<accession>A0A8R1UX64</accession>
<sequence>MTEPPTDTISLATLPSDIIRMIIPLGGQSRHMRARWNTQVLQFLNRKRPILSFSIYSTPGKIYMEIKIVMKILEHDIDYFNVGNCYIEALYDTYKGQNLVEVMTRWHIVTDSKAKCSTFPIYVISRFASLHGIYRAVGRIRNILPRQEARTTQAKFRKIFESSSNIAELKIVGLPLFAFDDFRSCLRSVRIERLAVW</sequence>
<protein>
    <submittedName>
        <fullName evidence="1">Uncharacterized protein</fullName>
    </submittedName>
</protein>
<keyword evidence="2" id="KW-1185">Reference proteome</keyword>
<name>A0A2A6BX02_PRIPA</name>
<proteinExistence type="predicted"/>
<gene>
    <name evidence="1" type="primary">WBGene00280904</name>
</gene>
<reference evidence="2" key="1">
    <citation type="journal article" date="2008" name="Nat. Genet.">
        <title>The Pristionchus pacificus genome provides a unique perspective on nematode lifestyle and parasitism.</title>
        <authorList>
            <person name="Dieterich C."/>
            <person name="Clifton S.W."/>
            <person name="Schuster L.N."/>
            <person name="Chinwalla A."/>
            <person name="Delehaunty K."/>
            <person name="Dinkelacker I."/>
            <person name="Fulton L."/>
            <person name="Fulton R."/>
            <person name="Godfrey J."/>
            <person name="Minx P."/>
            <person name="Mitreva M."/>
            <person name="Roeseler W."/>
            <person name="Tian H."/>
            <person name="Witte H."/>
            <person name="Yang S.P."/>
            <person name="Wilson R.K."/>
            <person name="Sommer R.J."/>
        </authorList>
    </citation>
    <scope>NUCLEOTIDE SEQUENCE [LARGE SCALE GENOMIC DNA]</scope>
    <source>
        <strain evidence="2">PS312</strain>
    </source>
</reference>
<accession>A0A2A6BX02</accession>